<evidence type="ECO:0000256" key="2">
    <source>
        <dbReference type="ARBA" id="ARBA00022857"/>
    </source>
</evidence>
<evidence type="ECO:0000313" key="5">
    <source>
        <dbReference type="EMBL" id="RDW93556.1"/>
    </source>
</evidence>
<reference evidence="5 6" key="1">
    <citation type="journal article" date="2018" name="IMA Fungus">
        <title>IMA Genome-F 9: Draft genome sequence of Annulohypoxylon stygium, Aspergillus mulundensis, Berkeleyomyces basicola (syn. Thielaviopsis basicola), Ceratocystis smalleyi, two Cercospora beticola strains, Coleophoma cylindrospora, Fusarium fracticaudum, Phialophora cf. hyalina, and Morchella septimelata.</title>
        <authorList>
            <person name="Wingfield B.D."/>
            <person name="Bills G.F."/>
            <person name="Dong Y."/>
            <person name="Huang W."/>
            <person name="Nel W.J."/>
            <person name="Swalarsk-Parry B.S."/>
            <person name="Vaghefi N."/>
            <person name="Wilken P.M."/>
            <person name="An Z."/>
            <person name="de Beer Z.W."/>
            <person name="De Vos L."/>
            <person name="Chen L."/>
            <person name="Duong T.A."/>
            <person name="Gao Y."/>
            <person name="Hammerbacher A."/>
            <person name="Kikkert J.R."/>
            <person name="Li Y."/>
            <person name="Li H."/>
            <person name="Li K."/>
            <person name="Li Q."/>
            <person name="Liu X."/>
            <person name="Ma X."/>
            <person name="Naidoo K."/>
            <person name="Pethybridge S.J."/>
            <person name="Sun J."/>
            <person name="Steenkamp E.T."/>
            <person name="van der Nest M.A."/>
            <person name="van Wyk S."/>
            <person name="Wingfield M.J."/>
            <person name="Xiong C."/>
            <person name="Yue Q."/>
            <person name="Zhang X."/>
        </authorList>
    </citation>
    <scope>NUCLEOTIDE SEQUENCE [LARGE SCALE GENOMIC DNA]</scope>
    <source>
        <strain evidence="5 6">DSM 5745</strain>
    </source>
</reference>
<comment type="similarity">
    <text evidence="1">Belongs to the aldehyde dehydrogenase family.</text>
</comment>
<evidence type="ECO:0000256" key="1">
    <source>
        <dbReference type="ARBA" id="ARBA00009986"/>
    </source>
</evidence>
<proteinExistence type="inferred from homology"/>
<dbReference type="AlphaFoldDB" id="A0A3D8T4S4"/>
<sequence length="482" mass="51188">MGSGYTNGDSAMLPLIINNESVHTDNVIEVHNPATGEHLRRCAAASVDDANRAVAAAKAAFPIWSKTHPYERRAILSKAADIMFSRKEEFIKTQIEETGAGQLFVEKTFMASVSFLRDFAGMIPAIEGKAPIVADEGQSALVIKQPYGVVLGIAPWNAPFILGTRSIALPLAAGNTTILKGSELSPKCFWLIGDVLREAGLPAGCLNVIYHRTSDAPAVTNALIAHPDVRKISFTGSTLVGSIIASTAGKYIKPVLLELGGKASAIVLDDANLEKAAMGCTLGAFLNSGQICMSTERIVVQRSIAEKFQELLVETSEKIFGKNAPAPVLVAAAAVKKNKGLVVDALEKGGNVVFGDPNGSESCANSLRPLIVGGVTKEMDLYATESFGPTVSLIVVDSEEEAIELANDTEYGLTSAVFTGNLFRGLRVAKQIEAGAVHINSMTVHDEPTLPHGGWKSSGFGRFGGTTGYDEWLQTKTITWQE</sequence>
<dbReference type="InterPro" id="IPR016161">
    <property type="entry name" value="Ald_DH/histidinol_DH"/>
</dbReference>
<evidence type="ECO:0000259" key="4">
    <source>
        <dbReference type="Pfam" id="PF00171"/>
    </source>
</evidence>
<gene>
    <name evidence="5" type="ORF">DSM5745_00878</name>
</gene>
<dbReference type="InterPro" id="IPR016163">
    <property type="entry name" value="Ald_DH_C"/>
</dbReference>
<evidence type="ECO:0000256" key="3">
    <source>
        <dbReference type="ARBA" id="ARBA00023002"/>
    </source>
</evidence>
<dbReference type="CDD" id="cd07105">
    <property type="entry name" value="ALDH_SaliADH"/>
    <property type="match status" value="1"/>
</dbReference>
<keyword evidence="2" id="KW-0521">NADP</keyword>
<dbReference type="STRING" id="1810919.A0A3D8T4S4"/>
<dbReference type="GO" id="GO:0009450">
    <property type="term" value="P:gamma-aminobutyric acid catabolic process"/>
    <property type="evidence" value="ECO:0007669"/>
    <property type="project" value="TreeGrafter"/>
</dbReference>
<dbReference type="OrthoDB" id="310895at2759"/>
<dbReference type="EMBL" id="PVWQ01000001">
    <property type="protein sequence ID" value="RDW93556.1"/>
    <property type="molecule type" value="Genomic_DNA"/>
</dbReference>
<keyword evidence="3" id="KW-0560">Oxidoreductase</keyword>
<dbReference type="Gene3D" id="3.40.309.10">
    <property type="entry name" value="Aldehyde Dehydrogenase, Chain A, domain 2"/>
    <property type="match status" value="1"/>
</dbReference>
<comment type="caution">
    <text evidence="5">The sequence shown here is derived from an EMBL/GenBank/DDBJ whole genome shotgun (WGS) entry which is preliminary data.</text>
</comment>
<dbReference type="InterPro" id="IPR016162">
    <property type="entry name" value="Ald_DH_N"/>
</dbReference>
<dbReference type="FunFam" id="3.40.605.10:FF:000012">
    <property type="entry name" value="NAD-dependent succinate-semialdehyde dehydrogenase"/>
    <property type="match status" value="1"/>
</dbReference>
<dbReference type="Gene3D" id="3.40.605.10">
    <property type="entry name" value="Aldehyde Dehydrogenase, Chain A, domain 1"/>
    <property type="match status" value="1"/>
</dbReference>
<dbReference type="FunFam" id="3.40.309.10:FF:000010">
    <property type="entry name" value="Gamma-aminobutyraldehyde dehydrogenase"/>
    <property type="match status" value="1"/>
</dbReference>
<dbReference type="RefSeq" id="XP_026608739.1">
    <property type="nucleotide sequence ID" value="XM_026742894.1"/>
</dbReference>
<dbReference type="InterPro" id="IPR050740">
    <property type="entry name" value="Aldehyde_DH_Superfamily"/>
</dbReference>
<dbReference type="Pfam" id="PF00171">
    <property type="entry name" value="Aldedh"/>
    <property type="match status" value="1"/>
</dbReference>
<accession>A0A3D8T4S4</accession>
<organism evidence="5 6">
    <name type="scientific">Aspergillus mulundensis</name>
    <dbReference type="NCBI Taxonomy" id="1810919"/>
    <lineage>
        <taxon>Eukaryota</taxon>
        <taxon>Fungi</taxon>
        <taxon>Dikarya</taxon>
        <taxon>Ascomycota</taxon>
        <taxon>Pezizomycotina</taxon>
        <taxon>Eurotiomycetes</taxon>
        <taxon>Eurotiomycetidae</taxon>
        <taxon>Eurotiales</taxon>
        <taxon>Aspergillaceae</taxon>
        <taxon>Aspergillus</taxon>
        <taxon>Aspergillus subgen. Nidulantes</taxon>
    </lineage>
</organism>
<dbReference type="Proteomes" id="UP000256690">
    <property type="component" value="Unassembled WGS sequence"/>
</dbReference>
<dbReference type="InterPro" id="IPR015590">
    <property type="entry name" value="Aldehyde_DH_dom"/>
</dbReference>
<name>A0A3D8T4S4_9EURO</name>
<evidence type="ECO:0000313" key="6">
    <source>
        <dbReference type="Proteomes" id="UP000256690"/>
    </source>
</evidence>
<dbReference type="GO" id="GO:0004777">
    <property type="term" value="F:succinate-semialdehyde dehydrogenase (NAD+) activity"/>
    <property type="evidence" value="ECO:0007669"/>
    <property type="project" value="TreeGrafter"/>
</dbReference>
<feature type="domain" description="Aldehyde dehydrogenase" evidence="4">
    <location>
        <begin position="26"/>
        <end position="478"/>
    </location>
</feature>
<protein>
    <submittedName>
        <fullName evidence="5">Cytoplasmic aldehyde dehydrogenase</fullName>
    </submittedName>
</protein>
<dbReference type="SUPFAM" id="SSF53720">
    <property type="entry name" value="ALDH-like"/>
    <property type="match status" value="1"/>
</dbReference>
<dbReference type="PANTHER" id="PTHR43353:SF6">
    <property type="entry name" value="CYTOPLASMIC ALDEHYDE DEHYDROGENASE (EUROFUNG)"/>
    <property type="match status" value="1"/>
</dbReference>
<dbReference type="PANTHER" id="PTHR43353">
    <property type="entry name" value="SUCCINATE-SEMIALDEHYDE DEHYDROGENASE, MITOCHONDRIAL"/>
    <property type="match status" value="1"/>
</dbReference>
<dbReference type="GeneID" id="38111248"/>
<keyword evidence="6" id="KW-1185">Reference proteome</keyword>